<accession>A0A0A2EVQ9</accession>
<dbReference type="AlphaFoldDB" id="A0A0A2EVQ9"/>
<evidence type="ECO:0000313" key="2">
    <source>
        <dbReference type="Proteomes" id="UP000030125"/>
    </source>
</evidence>
<dbReference type="Proteomes" id="UP000030125">
    <property type="component" value="Unassembled WGS sequence"/>
</dbReference>
<gene>
    <name evidence="1" type="ORF">HQ35_04300</name>
</gene>
<keyword evidence="2" id="KW-1185">Reference proteome</keyword>
<protein>
    <submittedName>
        <fullName evidence="1">Uncharacterized protein</fullName>
    </submittedName>
</protein>
<organism evidence="1 2">
    <name type="scientific">Porphyromonas cangingivalis</name>
    <dbReference type="NCBI Taxonomy" id="36874"/>
    <lineage>
        <taxon>Bacteria</taxon>
        <taxon>Pseudomonadati</taxon>
        <taxon>Bacteroidota</taxon>
        <taxon>Bacteroidia</taxon>
        <taxon>Bacteroidales</taxon>
        <taxon>Porphyromonadaceae</taxon>
        <taxon>Porphyromonas</taxon>
    </lineage>
</organism>
<dbReference type="RefSeq" id="WP_036851305.1">
    <property type="nucleotide sequence ID" value="NZ_JQJD01000025.1"/>
</dbReference>
<reference evidence="1 2" key="1">
    <citation type="submission" date="2014-08" db="EMBL/GenBank/DDBJ databases">
        <title>Porphyromonas cangingivalis strain:COT-109_OH1386 Genome sequencing.</title>
        <authorList>
            <person name="Wallis C."/>
            <person name="Deusch O."/>
            <person name="O'Flynn C."/>
            <person name="Davis I."/>
            <person name="Jospin G."/>
            <person name="Darling A.E."/>
            <person name="Coil D.A."/>
            <person name="Alexiev A."/>
            <person name="Horsfall A."/>
            <person name="Kirkwood N."/>
            <person name="Harris S."/>
            <person name="Eisen J.A."/>
        </authorList>
    </citation>
    <scope>NUCLEOTIDE SEQUENCE [LARGE SCALE GENOMIC DNA]</scope>
    <source>
        <strain evidence="2">COT-109 OH1386</strain>
    </source>
</reference>
<sequence>MQQTARQCDVHLSADAAIYIASRSGDRLLSLHKETGSDSHVAGYPLSFYISVFFNFEGKTSGLKNLQLNTALSCIEIEPYLIEGQKRIANQLSKNREETITQSCNKS</sequence>
<name>A0A0A2EVQ9_PORCN</name>
<dbReference type="OrthoDB" id="9816225at2"/>
<comment type="caution">
    <text evidence="1">The sequence shown here is derived from an EMBL/GenBank/DDBJ whole genome shotgun (WGS) entry which is preliminary data.</text>
</comment>
<evidence type="ECO:0000313" key="1">
    <source>
        <dbReference type="EMBL" id="KGN81600.1"/>
    </source>
</evidence>
<proteinExistence type="predicted"/>
<dbReference type="EMBL" id="JQJD01000025">
    <property type="protein sequence ID" value="KGN81600.1"/>
    <property type="molecule type" value="Genomic_DNA"/>
</dbReference>